<feature type="binding site" evidence="11 13">
    <location>
        <position position="224"/>
    </location>
    <ligand>
        <name>[2Fe-2S] cluster</name>
        <dbReference type="ChEBI" id="CHEBI:190135"/>
    </ligand>
</feature>
<evidence type="ECO:0000256" key="1">
    <source>
        <dbReference type="ARBA" id="ARBA00006422"/>
    </source>
</evidence>
<evidence type="ECO:0000256" key="10">
    <source>
        <dbReference type="ARBA" id="ARBA00023014"/>
    </source>
</evidence>
<keyword evidence="2 11" id="KW-0813">Transport</keyword>
<feature type="binding site" evidence="11 13">
    <location>
        <position position="227"/>
    </location>
    <ligand>
        <name>[2Fe-2S] cluster</name>
        <dbReference type="ChEBI" id="CHEBI:190135"/>
    </ligand>
</feature>
<dbReference type="RefSeq" id="WP_110609245.1">
    <property type="nucleotide sequence ID" value="NZ_PDOD01000002.1"/>
</dbReference>
<dbReference type="PANTHER" id="PTHR43513:SF3">
    <property type="entry name" value="DIHYDROOROTATE DEHYDROGENASE B (NAD(+)), ELECTRON TRANSFER SUBUNIT-RELATED"/>
    <property type="match status" value="1"/>
</dbReference>
<dbReference type="PANTHER" id="PTHR43513">
    <property type="entry name" value="DIHYDROOROTATE DEHYDROGENASE B (NAD(+)), ELECTRON TRANSFER SUBUNIT"/>
    <property type="match status" value="1"/>
</dbReference>
<dbReference type="Pfam" id="PF10418">
    <property type="entry name" value="DHODB_Fe-S_bind"/>
    <property type="match status" value="1"/>
</dbReference>
<dbReference type="GO" id="GO:0016491">
    <property type="term" value="F:oxidoreductase activity"/>
    <property type="evidence" value="ECO:0007669"/>
    <property type="project" value="InterPro"/>
</dbReference>
<evidence type="ECO:0000256" key="11">
    <source>
        <dbReference type="HAMAP-Rule" id="MF_01211"/>
    </source>
</evidence>
<dbReference type="AlphaFoldDB" id="A0A323TUS7"/>
<dbReference type="InterPro" id="IPR050353">
    <property type="entry name" value="PyrK_electron_transfer"/>
</dbReference>
<comment type="function">
    <text evidence="11">Responsible for channeling the electrons from the oxidation of dihydroorotate from the FMN redox center in the PyrD type B subunit to the ultimate electron acceptor NAD(+).</text>
</comment>
<feature type="binding site" evidence="11 12">
    <location>
        <begin position="69"/>
        <end position="71"/>
    </location>
    <ligand>
        <name>FAD</name>
        <dbReference type="ChEBI" id="CHEBI:57692"/>
    </ligand>
</feature>
<accession>A0A323TUS7</accession>
<dbReference type="InterPro" id="IPR001433">
    <property type="entry name" value="OxRdtase_FAD/NAD-bd"/>
</dbReference>
<evidence type="ECO:0000256" key="8">
    <source>
        <dbReference type="ARBA" id="ARBA00022982"/>
    </source>
</evidence>
<feature type="binding site" evidence="11 12">
    <location>
        <begin position="76"/>
        <end position="77"/>
    </location>
    <ligand>
        <name>FAD</name>
        <dbReference type="ChEBI" id="CHEBI:57692"/>
    </ligand>
</feature>
<keyword evidence="4 11" id="KW-0001">2Fe-2S</keyword>
<keyword evidence="3 11" id="KW-0285">Flavoprotein</keyword>
<organism evidence="15 16">
    <name type="scientific">Salipaludibacillus keqinensis</name>
    <dbReference type="NCBI Taxonomy" id="2045207"/>
    <lineage>
        <taxon>Bacteria</taxon>
        <taxon>Bacillati</taxon>
        <taxon>Bacillota</taxon>
        <taxon>Bacilli</taxon>
        <taxon>Bacillales</taxon>
        <taxon>Bacillaceae</taxon>
    </lineage>
</organism>
<dbReference type="InterPro" id="IPR019480">
    <property type="entry name" value="Dihydroorotate_DH_Fe-S-bd"/>
</dbReference>
<keyword evidence="10 11" id="KW-0411">Iron-sulfur</keyword>
<protein>
    <recommendedName>
        <fullName evidence="11">Dihydroorotate dehydrogenase B (NAD(+)), electron transfer subunit</fullName>
    </recommendedName>
    <alternativeName>
        <fullName evidence="11">Dihydroorotate oxidase B, electron transfer subunit</fullName>
    </alternativeName>
</protein>
<comment type="cofactor">
    <cofactor evidence="13">
        <name>[2Fe-2S] cluster</name>
        <dbReference type="ChEBI" id="CHEBI:190135"/>
    </cofactor>
    <text evidence="13">Binds 1 [2Fe-2S] cluster per subunit.</text>
</comment>
<dbReference type="NCBIfam" id="NF000799">
    <property type="entry name" value="PRK00054.1-4"/>
    <property type="match status" value="1"/>
</dbReference>
<dbReference type="InterPro" id="IPR039261">
    <property type="entry name" value="FNR_nucleotide-bd"/>
</dbReference>
<dbReference type="GO" id="GO:0051537">
    <property type="term" value="F:2 iron, 2 sulfur cluster binding"/>
    <property type="evidence" value="ECO:0007669"/>
    <property type="project" value="UniProtKB-KW"/>
</dbReference>
<dbReference type="GO" id="GO:0009055">
    <property type="term" value="F:electron transfer activity"/>
    <property type="evidence" value="ECO:0007669"/>
    <property type="project" value="UniProtKB-UniRule"/>
</dbReference>
<dbReference type="PROSITE" id="PS51384">
    <property type="entry name" value="FAD_FR"/>
    <property type="match status" value="1"/>
</dbReference>
<evidence type="ECO:0000259" key="14">
    <source>
        <dbReference type="PROSITE" id="PS51384"/>
    </source>
</evidence>
<dbReference type="PIRSF" id="PIRSF006816">
    <property type="entry name" value="Cyc3_hyd_g"/>
    <property type="match status" value="1"/>
</dbReference>
<dbReference type="InterPro" id="IPR023455">
    <property type="entry name" value="Dihydroorotate_DHASE_ETsu"/>
</dbReference>
<evidence type="ECO:0000313" key="16">
    <source>
        <dbReference type="Proteomes" id="UP000248214"/>
    </source>
</evidence>
<dbReference type="GO" id="GO:0046872">
    <property type="term" value="F:metal ion binding"/>
    <property type="evidence" value="ECO:0007669"/>
    <property type="project" value="UniProtKB-KW"/>
</dbReference>
<dbReference type="PRINTS" id="PR00409">
    <property type="entry name" value="PHDIOXRDTASE"/>
</dbReference>
<dbReference type="Pfam" id="PF00175">
    <property type="entry name" value="NAD_binding_1"/>
    <property type="match status" value="1"/>
</dbReference>
<feature type="binding site" evidence="11 13">
    <location>
        <position position="219"/>
    </location>
    <ligand>
        <name>[2Fe-2S] cluster</name>
        <dbReference type="ChEBI" id="CHEBI:190135"/>
    </ligand>
</feature>
<keyword evidence="5 11" id="KW-0479">Metal-binding</keyword>
<comment type="pathway">
    <text evidence="11">Pyrimidine metabolism; UMP biosynthesis via de novo pathway; orotate from (S)-dihydroorotate (NAD(+) route): step 1/1.</text>
</comment>
<dbReference type="GO" id="GO:0050660">
    <property type="term" value="F:flavin adenine dinucleotide binding"/>
    <property type="evidence" value="ECO:0007669"/>
    <property type="project" value="InterPro"/>
</dbReference>
<dbReference type="InterPro" id="IPR017938">
    <property type="entry name" value="Riboflavin_synthase-like_b-brl"/>
</dbReference>
<comment type="caution">
    <text evidence="15">The sequence shown here is derived from an EMBL/GenBank/DDBJ whole genome shotgun (WGS) entry which is preliminary data.</text>
</comment>
<dbReference type="CDD" id="cd06218">
    <property type="entry name" value="DHOD_e_trans"/>
    <property type="match status" value="1"/>
</dbReference>
<evidence type="ECO:0000256" key="12">
    <source>
        <dbReference type="PIRSR" id="PIRSR006816-1"/>
    </source>
</evidence>
<reference evidence="15 16" key="1">
    <citation type="submission" date="2017-10" db="EMBL/GenBank/DDBJ databases">
        <title>Bacillus sp. nov., a halophilic bacterium isolated from a Keqin Lake.</title>
        <authorList>
            <person name="Wang H."/>
        </authorList>
    </citation>
    <scope>NUCLEOTIDE SEQUENCE [LARGE SCALE GENOMIC DNA]</scope>
    <source>
        <strain evidence="15 16">KQ-12</strain>
    </source>
</reference>
<dbReference type="GO" id="GO:0044205">
    <property type="term" value="P:'de novo' UMP biosynthetic process"/>
    <property type="evidence" value="ECO:0007669"/>
    <property type="project" value="UniProtKB-UniRule"/>
</dbReference>
<dbReference type="EMBL" id="PDOD01000002">
    <property type="protein sequence ID" value="PYZ93215.1"/>
    <property type="molecule type" value="Genomic_DNA"/>
</dbReference>
<evidence type="ECO:0000256" key="4">
    <source>
        <dbReference type="ARBA" id="ARBA00022714"/>
    </source>
</evidence>
<sequence length="259" mass="28038">MIVEDLLITEQKQIADNIFMMKLTGNSVSHMDSPGQFIHLKVADGIDPLLRRPISICDVDAGSQELKIIYRTEGKGTKQLSEKKVSDTVNVLGPLGEGFPTDHMERGETALLVGGGVGVPPLYYLAKKLAAKGIDLQIILGFRSEKDVFLEEEFKKLGQVTVTTEDGSRGLKGYVTDGMAQLDVPYQTYYTCGPTPMLRAVQLSAKSEGYVSLEERMGCGVGACLACVCDVAEDHIGEGKKYRKACSDGPVFIAGEVII</sequence>
<evidence type="ECO:0000256" key="6">
    <source>
        <dbReference type="ARBA" id="ARBA00022827"/>
    </source>
</evidence>
<keyword evidence="16" id="KW-1185">Reference proteome</keyword>
<feature type="binding site" evidence="11 12">
    <location>
        <begin position="52"/>
        <end position="55"/>
    </location>
    <ligand>
        <name>FAD</name>
        <dbReference type="ChEBI" id="CHEBI:57692"/>
    </ligand>
</feature>
<dbReference type="Proteomes" id="UP000248214">
    <property type="component" value="Unassembled WGS sequence"/>
</dbReference>
<comment type="similarity">
    <text evidence="1 11">Belongs to the PyrK family.</text>
</comment>
<dbReference type="InterPro" id="IPR037117">
    <property type="entry name" value="Dihydroorotate_DH_ele_sf"/>
</dbReference>
<gene>
    <name evidence="11" type="primary">pyrK</name>
    <name evidence="15" type="ORF">CR194_08425</name>
</gene>
<evidence type="ECO:0000256" key="9">
    <source>
        <dbReference type="ARBA" id="ARBA00023004"/>
    </source>
</evidence>
<dbReference type="Gene3D" id="3.40.50.80">
    <property type="entry name" value="Nucleotide-binding domain of ferredoxin-NADP reductase (FNR) module"/>
    <property type="match status" value="1"/>
</dbReference>
<proteinExistence type="inferred from homology"/>
<comment type="cofactor">
    <cofactor evidence="11">
        <name>[2Fe-2S] cluster</name>
        <dbReference type="ChEBI" id="CHEBI:190135"/>
    </cofactor>
    <text evidence="11">Binds 1 [2Fe-2S] cluster per subunit.</text>
</comment>
<feature type="domain" description="FAD-binding FR-type" evidence="14">
    <location>
        <begin position="1"/>
        <end position="101"/>
    </location>
</feature>
<dbReference type="OrthoDB" id="9778346at2"/>
<keyword evidence="7 11" id="KW-0665">Pyrimidine biosynthesis</keyword>
<evidence type="ECO:0000256" key="13">
    <source>
        <dbReference type="PIRSR" id="PIRSR006816-2"/>
    </source>
</evidence>
<name>A0A323TUS7_9BACI</name>
<dbReference type="SUPFAM" id="SSF52343">
    <property type="entry name" value="Ferredoxin reductase-like, C-terminal NADP-linked domain"/>
    <property type="match status" value="1"/>
</dbReference>
<comment type="cofactor">
    <cofactor evidence="11 12">
        <name>FAD</name>
        <dbReference type="ChEBI" id="CHEBI:57692"/>
    </cofactor>
    <text evidence="11 12">Binds 1 FAD per subunit.</text>
</comment>
<evidence type="ECO:0000256" key="5">
    <source>
        <dbReference type="ARBA" id="ARBA00022723"/>
    </source>
</evidence>
<dbReference type="InterPro" id="IPR017927">
    <property type="entry name" value="FAD-bd_FR_type"/>
</dbReference>
<evidence type="ECO:0000256" key="3">
    <source>
        <dbReference type="ARBA" id="ARBA00022630"/>
    </source>
</evidence>
<evidence type="ECO:0000256" key="7">
    <source>
        <dbReference type="ARBA" id="ARBA00022975"/>
    </source>
</evidence>
<dbReference type="Gene3D" id="2.10.240.10">
    <property type="entry name" value="Dihydroorotate dehydrogenase, electron transfer subunit"/>
    <property type="match status" value="1"/>
</dbReference>
<dbReference type="InterPro" id="IPR012165">
    <property type="entry name" value="Cyt_c3_hydrogenase_gsu"/>
</dbReference>
<evidence type="ECO:0000313" key="15">
    <source>
        <dbReference type="EMBL" id="PYZ93215.1"/>
    </source>
</evidence>
<dbReference type="HAMAP" id="MF_01211">
    <property type="entry name" value="DHODB_Fe_S_bind"/>
    <property type="match status" value="1"/>
</dbReference>
<evidence type="ECO:0000256" key="2">
    <source>
        <dbReference type="ARBA" id="ARBA00022448"/>
    </source>
</evidence>
<keyword evidence="6 11" id="KW-0274">FAD</keyword>
<keyword evidence="8 11" id="KW-0249">Electron transport</keyword>
<feature type="binding site" evidence="11 13">
    <location>
        <position position="246"/>
    </location>
    <ligand>
        <name>[2Fe-2S] cluster</name>
        <dbReference type="ChEBI" id="CHEBI:190135"/>
    </ligand>
</feature>
<dbReference type="Gene3D" id="2.40.30.10">
    <property type="entry name" value="Translation factors"/>
    <property type="match status" value="1"/>
</dbReference>
<dbReference type="SUPFAM" id="SSF63380">
    <property type="entry name" value="Riboflavin synthase domain-like"/>
    <property type="match status" value="1"/>
</dbReference>
<keyword evidence="9 11" id="KW-0408">Iron</keyword>
<comment type="subunit">
    <text evidence="11">Heterotetramer of 2 PyrK and 2 PyrD type B subunits.</text>
</comment>
<dbReference type="UniPathway" id="UPA00070">
    <property type="reaction ID" value="UER00945"/>
</dbReference>